<dbReference type="PANTHER" id="PTHR31084">
    <property type="entry name" value="ALPHA-L-FUCOSIDASE 2"/>
    <property type="match status" value="1"/>
</dbReference>
<dbReference type="Pfam" id="PF14498">
    <property type="entry name" value="Glyco_hyd_65N_2"/>
    <property type="match status" value="1"/>
</dbReference>
<keyword evidence="2" id="KW-0378">Hydrolase</keyword>
<reference evidence="3" key="1">
    <citation type="journal article" date="2019" name="Int. J. Syst. Evol. Microbiol.">
        <title>The Global Catalogue of Microorganisms (GCM) 10K type strain sequencing project: providing services to taxonomists for standard genome sequencing and annotation.</title>
        <authorList>
            <consortium name="The Broad Institute Genomics Platform"/>
            <consortium name="The Broad Institute Genome Sequencing Center for Infectious Disease"/>
            <person name="Wu L."/>
            <person name="Ma J."/>
        </authorList>
    </citation>
    <scope>NUCLEOTIDE SEQUENCE [LARGE SCALE GENOMIC DNA]</scope>
    <source>
        <strain evidence="3">JCM 32148</strain>
    </source>
</reference>
<comment type="caution">
    <text evidence="2">The sequence shown here is derived from an EMBL/GenBank/DDBJ whole genome shotgun (WGS) entry which is preliminary data.</text>
</comment>
<keyword evidence="3" id="KW-1185">Reference proteome</keyword>
<protein>
    <submittedName>
        <fullName evidence="2">Glycoside hydrolase N-terminal domain-containing protein</fullName>
    </submittedName>
</protein>
<dbReference type="PANTHER" id="PTHR31084:SF19">
    <property type="entry name" value="GLYCOSYL HYDROLASE FAMILY 95 N-TERMINAL DOMAIN-CONTAINING PROTEIN"/>
    <property type="match status" value="1"/>
</dbReference>
<dbReference type="Gene3D" id="2.70.98.50">
    <property type="entry name" value="putative glycoside hydrolase family protein from bacillus halodurans"/>
    <property type="match status" value="1"/>
</dbReference>
<feature type="non-terminal residue" evidence="2">
    <location>
        <position position="1"/>
    </location>
</feature>
<name>A0ABW3A9Z1_9ACTN</name>
<sequence length="267" mass="28487">PPAVATGATTANATADPLTLWYDEPAADWETQALPIGNGALGGMIFGRVATETVQFNEKTLWTGGPGSAAGYNFGNWTSPRPGAIEEVQRLINERGRLTPEEVASRLGQPKSGFGSYNTFGELSLRLAEDPGAVQEYRRELDIGRAVAKVSYLDDGVRYTREYFASHPDRVLVVRISADRPGRVAFTAAVTAPGNRSKTVTASHGRITFAGALTDNKLRYESQIQVNADGGTVASAVDGTVTVRDADSATVILAAGTDYAPRYPSYR</sequence>
<gene>
    <name evidence="2" type="ORF">ACFQZ8_27235</name>
</gene>
<feature type="non-terminal residue" evidence="2">
    <location>
        <position position="267"/>
    </location>
</feature>
<feature type="domain" description="Glycosyl hydrolase family 95 N-terminal" evidence="1">
    <location>
        <begin position="20"/>
        <end position="260"/>
    </location>
</feature>
<organism evidence="2 3">
    <name type="scientific">Micromonospora azadirachtae</name>
    <dbReference type="NCBI Taxonomy" id="1970735"/>
    <lineage>
        <taxon>Bacteria</taxon>
        <taxon>Bacillati</taxon>
        <taxon>Actinomycetota</taxon>
        <taxon>Actinomycetes</taxon>
        <taxon>Micromonosporales</taxon>
        <taxon>Micromonosporaceae</taxon>
        <taxon>Micromonospora</taxon>
    </lineage>
</organism>
<evidence type="ECO:0000313" key="2">
    <source>
        <dbReference type="EMBL" id="MFD0787614.1"/>
    </source>
</evidence>
<dbReference type="GO" id="GO:0016787">
    <property type="term" value="F:hydrolase activity"/>
    <property type="evidence" value="ECO:0007669"/>
    <property type="project" value="UniProtKB-KW"/>
</dbReference>
<dbReference type="InterPro" id="IPR027414">
    <property type="entry name" value="GH95_N_dom"/>
</dbReference>
<dbReference type="Proteomes" id="UP001597053">
    <property type="component" value="Unassembled WGS sequence"/>
</dbReference>
<accession>A0ABW3A9Z1</accession>
<dbReference type="EMBL" id="JBHTHM010002124">
    <property type="protein sequence ID" value="MFD0787614.1"/>
    <property type="molecule type" value="Genomic_DNA"/>
</dbReference>
<proteinExistence type="predicted"/>
<evidence type="ECO:0000313" key="3">
    <source>
        <dbReference type="Proteomes" id="UP001597053"/>
    </source>
</evidence>
<evidence type="ECO:0000259" key="1">
    <source>
        <dbReference type="Pfam" id="PF14498"/>
    </source>
</evidence>